<evidence type="ECO:0000313" key="2">
    <source>
        <dbReference type="Proteomes" id="UP000003688"/>
    </source>
</evidence>
<dbReference type="OrthoDB" id="9812089at2"/>
<dbReference type="RefSeq" id="WP_007417104.1">
    <property type="nucleotide sequence ID" value="NZ_ABOX02000036.1"/>
</dbReference>
<evidence type="ECO:0000313" key="1">
    <source>
        <dbReference type="EMBL" id="EEF58840.1"/>
    </source>
</evidence>
<dbReference type="STRING" id="320771.Cflav_PD1673"/>
<dbReference type="Proteomes" id="UP000003688">
    <property type="component" value="Unassembled WGS sequence"/>
</dbReference>
<organism evidence="1 2">
    <name type="scientific">Pedosphaera parvula (strain Ellin514)</name>
    <dbReference type="NCBI Taxonomy" id="320771"/>
    <lineage>
        <taxon>Bacteria</taxon>
        <taxon>Pseudomonadati</taxon>
        <taxon>Verrucomicrobiota</taxon>
        <taxon>Pedosphaerae</taxon>
        <taxon>Pedosphaerales</taxon>
        <taxon>Pedosphaeraceae</taxon>
        <taxon>Pedosphaera</taxon>
    </lineage>
</organism>
<name>B9XMR5_PEDPL</name>
<dbReference type="GO" id="GO:0030638">
    <property type="term" value="P:polyketide metabolic process"/>
    <property type="evidence" value="ECO:0007669"/>
    <property type="project" value="InterPro"/>
</dbReference>
<reference evidence="1 2" key="1">
    <citation type="journal article" date="2011" name="J. Bacteriol.">
        <title>Genome sequence of 'Pedosphaera parvula' Ellin514, an aerobic Verrucomicrobial isolate from pasture soil.</title>
        <authorList>
            <person name="Kant R."/>
            <person name="van Passel M.W."/>
            <person name="Sangwan P."/>
            <person name="Palva A."/>
            <person name="Lucas S."/>
            <person name="Copeland A."/>
            <person name="Lapidus A."/>
            <person name="Glavina Del Rio T."/>
            <person name="Dalin E."/>
            <person name="Tice H."/>
            <person name="Bruce D."/>
            <person name="Goodwin L."/>
            <person name="Pitluck S."/>
            <person name="Chertkov O."/>
            <person name="Larimer F.W."/>
            <person name="Land M.L."/>
            <person name="Hauser L."/>
            <person name="Brettin T.S."/>
            <person name="Detter J.C."/>
            <person name="Han S."/>
            <person name="de Vos W.M."/>
            <person name="Janssen P.H."/>
            <person name="Smidt H."/>
        </authorList>
    </citation>
    <scope>NUCLEOTIDE SEQUENCE [LARGE SCALE GENOMIC DNA]</scope>
    <source>
        <strain evidence="1 2">Ellin514</strain>
    </source>
</reference>
<protein>
    <submittedName>
        <fullName evidence="1">Uncharacterized protein</fullName>
    </submittedName>
</protein>
<accession>B9XMR5</accession>
<sequence length="135" mass="15258">MNQSIEEKNKILVLDAFATLFNKRDYPLAERYWSPKYIQHSAHIPPGRDGLFDLVKNAPATLKYENQLILANGDFLMLHGRFSGRGPGMPNWIVVDIVRVENGVLAEHWDVIQEEANRASSKSGLPMFGDCFGEI</sequence>
<dbReference type="AlphaFoldDB" id="B9XMR5"/>
<proteinExistence type="predicted"/>
<gene>
    <name evidence="1" type="ORF">Cflav_PD1673</name>
</gene>
<dbReference type="SUPFAM" id="SSF54427">
    <property type="entry name" value="NTF2-like"/>
    <property type="match status" value="1"/>
</dbReference>
<comment type="caution">
    <text evidence="1">The sequence shown here is derived from an EMBL/GenBank/DDBJ whole genome shotgun (WGS) entry which is preliminary data.</text>
</comment>
<dbReference type="InterPro" id="IPR009959">
    <property type="entry name" value="Cyclase_SnoaL-like"/>
</dbReference>
<dbReference type="Pfam" id="PF07366">
    <property type="entry name" value="SnoaL"/>
    <property type="match status" value="1"/>
</dbReference>
<dbReference type="InterPro" id="IPR032710">
    <property type="entry name" value="NTF2-like_dom_sf"/>
</dbReference>
<keyword evidence="2" id="KW-1185">Reference proteome</keyword>
<dbReference type="Gene3D" id="3.10.450.50">
    <property type="match status" value="1"/>
</dbReference>
<dbReference type="EMBL" id="ABOX02000036">
    <property type="protein sequence ID" value="EEF58840.1"/>
    <property type="molecule type" value="Genomic_DNA"/>
</dbReference>